<dbReference type="SUPFAM" id="SSF55347">
    <property type="entry name" value="Glyceraldehyde-3-phosphate dehydrogenase-like, C-terminal domain"/>
    <property type="match status" value="1"/>
</dbReference>
<dbReference type="InterPro" id="IPR001282">
    <property type="entry name" value="G6P_DH"/>
</dbReference>
<feature type="domain" description="Glucose-6-phosphate dehydrogenase NAD-binding" evidence="7">
    <location>
        <begin position="9"/>
        <end position="171"/>
    </location>
</feature>
<feature type="binding site" evidence="6">
    <location>
        <begin position="81"/>
        <end position="82"/>
    </location>
    <ligand>
        <name>NADP(+)</name>
        <dbReference type="ChEBI" id="CHEBI:58349"/>
    </ligand>
</feature>
<feature type="binding site" evidence="6">
    <location>
        <position position="132"/>
    </location>
    <ligand>
        <name>NADP(+)</name>
        <dbReference type="ChEBI" id="CHEBI:58349"/>
    </ligand>
</feature>
<organism evidence="9 10">
    <name type="scientific">Microbacterium ureisolvens</name>
    <dbReference type="NCBI Taxonomy" id="2781186"/>
    <lineage>
        <taxon>Bacteria</taxon>
        <taxon>Bacillati</taxon>
        <taxon>Actinomycetota</taxon>
        <taxon>Actinomycetes</taxon>
        <taxon>Micrococcales</taxon>
        <taxon>Microbacteriaceae</taxon>
        <taxon>Microbacterium</taxon>
    </lineage>
</organism>
<comment type="function">
    <text evidence="6">Catalyzes the oxidation of glucose 6-phosphate to 6-phosphogluconolactone.</text>
</comment>
<sequence>MSADTTLLILGASGDLTSRLLLPALGQLLRLEPHRRVRLRGAGMEDWDDARWRATVRHSFETAGFAGALDLVADTTYERADITDAGDLARLLAGNEGRLALYFAVPPAVAKAACEALVDVDIPEGTVLALEKPFGVDQASAHELNATLARLVPEEQVFRIDHFLGRSTTLNLLGVRFANRVFAPVWRAQDIESVVIRYDETLGLEGRAGYYDRAGALVDMIQSHLLQVMAILAMEPPATLHERDFRDATSAVLRATHVWRDDPAKASRRARYTAGEIGERRLPSYVDEPGVDAARDTETLAELVCEIRNDRWAGVPFRLRSGKALPEKKGEIVVTFRRVNHVPDGLTGPAPGSVLRFSLGPDHMDLELNVNGGDDPFELERATIGADLGEGALKAYGEVLSGILDADATLSVRGDAAEESWRIVDPVLEAWRAGEVPLDEYPAGSLAPDAWPALP</sequence>
<comment type="pathway">
    <text evidence="1 6">Carbohydrate degradation; pentose phosphate pathway; D-ribulose 5-phosphate from D-glucose 6-phosphate (oxidative stage): step 1/3.</text>
</comment>
<evidence type="ECO:0000256" key="1">
    <source>
        <dbReference type="ARBA" id="ARBA00004937"/>
    </source>
</evidence>
<feature type="binding site" evidence="6">
    <location>
        <position position="219"/>
    </location>
    <ligand>
        <name>substrate</name>
    </ligand>
</feature>
<keyword evidence="10" id="KW-1185">Reference proteome</keyword>
<feature type="binding site" evidence="6">
    <location>
        <position position="162"/>
    </location>
    <ligand>
        <name>substrate</name>
    </ligand>
</feature>
<accession>A0ABS7HXQ4</accession>
<evidence type="ECO:0000256" key="5">
    <source>
        <dbReference type="ARBA" id="ARBA00023277"/>
    </source>
</evidence>
<dbReference type="PRINTS" id="PR00079">
    <property type="entry name" value="G6PDHDRGNASE"/>
</dbReference>
<evidence type="ECO:0000256" key="3">
    <source>
        <dbReference type="ARBA" id="ARBA00022857"/>
    </source>
</evidence>
<evidence type="ECO:0000313" key="10">
    <source>
        <dbReference type="Proteomes" id="UP000777440"/>
    </source>
</evidence>
<dbReference type="EMBL" id="JAEUAX010000002">
    <property type="protein sequence ID" value="MBW9109381.1"/>
    <property type="molecule type" value="Genomic_DNA"/>
</dbReference>
<dbReference type="SUPFAM" id="SSF51735">
    <property type="entry name" value="NAD(P)-binding Rossmann-fold domains"/>
    <property type="match status" value="1"/>
</dbReference>
<dbReference type="InterPro" id="IPR036291">
    <property type="entry name" value="NAD(P)-bd_dom_sf"/>
</dbReference>
<dbReference type="InterPro" id="IPR022675">
    <property type="entry name" value="G6P_DH_C"/>
</dbReference>
<dbReference type="GO" id="GO:0004345">
    <property type="term" value="F:glucose-6-phosphate dehydrogenase activity"/>
    <property type="evidence" value="ECO:0007669"/>
    <property type="project" value="UniProtKB-EC"/>
</dbReference>
<dbReference type="PIRSF" id="PIRSF000110">
    <property type="entry name" value="G6PD"/>
    <property type="match status" value="1"/>
</dbReference>
<keyword evidence="3 6" id="KW-0521">NADP</keyword>
<keyword evidence="2 6" id="KW-0313">Glucose metabolism</keyword>
<feature type="binding site" evidence="6">
    <location>
        <position position="323"/>
    </location>
    <ligand>
        <name>substrate</name>
    </ligand>
</feature>
<dbReference type="RefSeq" id="WP_220339077.1">
    <property type="nucleotide sequence ID" value="NZ_JAEUAX010000002.1"/>
</dbReference>
<dbReference type="Pfam" id="PF00479">
    <property type="entry name" value="G6PD_N"/>
    <property type="match status" value="1"/>
</dbReference>
<dbReference type="Gene3D" id="3.40.50.720">
    <property type="entry name" value="NAD(P)-binding Rossmann-like Domain"/>
    <property type="match status" value="1"/>
</dbReference>
<feature type="binding site" evidence="6">
    <location>
        <position position="328"/>
    </location>
    <ligand>
        <name>substrate</name>
    </ligand>
</feature>
<proteinExistence type="inferred from homology"/>
<comment type="similarity">
    <text evidence="6">Belongs to the glucose-6-phosphate dehydrogenase family.</text>
</comment>
<evidence type="ECO:0000259" key="7">
    <source>
        <dbReference type="Pfam" id="PF00479"/>
    </source>
</evidence>
<feature type="domain" description="Glucose-6-phosphate dehydrogenase C-terminal" evidence="8">
    <location>
        <begin position="175"/>
        <end position="450"/>
    </location>
</feature>
<feature type="active site" description="Proton acceptor" evidence="6">
    <location>
        <position position="224"/>
    </location>
</feature>
<evidence type="ECO:0000256" key="4">
    <source>
        <dbReference type="ARBA" id="ARBA00023002"/>
    </source>
</evidence>
<comment type="caution">
    <text evidence="9">The sequence shown here is derived from an EMBL/GenBank/DDBJ whole genome shotgun (WGS) entry which is preliminary data.</text>
</comment>
<dbReference type="HAMAP" id="MF_00966">
    <property type="entry name" value="G6PD"/>
    <property type="match status" value="1"/>
</dbReference>
<keyword evidence="4 6" id="KW-0560">Oxidoreductase</keyword>
<protein>
    <recommendedName>
        <fullName evidence="6">Glucose-6-phosphate 1-dehydrogenase</fullName>
        <shortName evidence="6">G6PD</shortName>
        <ecNumber evidence="6">1.1.1.49</ecNumber>
    </recommendedName>
</protein>
<evidence type="ECO:0000259" key="8">
    <source>
        <dbReference type="Pfam" id="PF02781"/>
    </source>
</evidence>
<dbReference type="PANTHER" id="PTHR23429:SF0">
    <property type="entry name" value="GLUCOSE-6-PHOSPHATE 1-DEHYDROGENASE"/>
    <property type="match status" value="1"/>
</dbReference>
<name>A0ABS7HXQ4_9MICO</name>
<feature type="binding site" evidence="6">
    <location>
        <position position="200"/>
    </location>
    <ligand>
        <name>substrate</name>
    </ligand>
</feature>
<comment type="catalytic activity">
    <reaction evidence="6">
        <text>D-glucose 6-phosphate + NADP(+) = 6-phospho-D-glucono-1,5-lactone + NADPH + H(+)</text>
        <dbReference type="Rhea" id="RHEA:15841"/>
        <dbReference type="ChEBI" id="CHEBI:15378"/>
        <dbReference type="ChEBI" id="CHEBI:57783"/>
        <dbReference type="ChEBI" id="CHEBI:57955"/>
        <dbReference type="ChEBI" id="CHEBI:58349"/>
        <dbReference type="ChEBI" id="CHEBI:61548"/>
        <dbReference type="EC" id="1.1.1.49"/>
    </reaction>
</comment>
<dbReference type="InterPro" id="IPR022674">
    <property type="entry name" value="G6P_DH_NAD-bd"/>
</dbReference>
<reference evidence="9 10" key="1">
    <citation type="journal article" date="2021" name="MBio">
        <title>Poor Competitiveness of Bradyrhizobium in Pigeon Pea Root Colonization in Indian Soils.</title>
        <authorList>
            <person name="Chalasani D."/>
            <person name="Basu A."/>
            <person name="Pullabhotla S.V.S.R.N."/>
            <person name="Jorrin B."/>
            <person name="Neal A.L."/>
            <person name="Poole P.S."/>
            <person name="Podile A.R."/>
            <person name="Tkacz A."/>
        </authorList>
    </citation>
    <scope>NUCLEOTIDE SEQUENCE [LARGE SCALE GENOMIC DNA]</scope>
    <source>
        <strain evidence="9 10">HU12</strain>
    </source>
</reference>
<evidence type="ECO:0000256" key="2">
    <source>
        <dbReference type="ARBA" id="ARBA00022526"/>
    </source>
</evidence>
<dbReference type="PANTHER" id="PTHR23429">
    <property type="entry name" value="GLUCOSE-6-PHOSPHATE 1-DEHYDROGENASE G6PD"/>
    <property type="match status" value="1"/>
</dbReference>
<keyword evidence="5 6" id="KW-0119">Carbohydrate metabolism</keyword>
<gene>
    <name evidence="6" type="primary">zwf</name>
    <name evidence="9" type="ORF">JNB61_06325</name>
</gene>
<comment type="caution">
    <text evidence="6">Lacks conserved residue(s) required for the propagation of feature annotation.</text>
</comment>
<evidence type="ECO:0000256" key="6">
    <source>
        <dbReference type="HAMAP-Rule" id="MF_00966"/>
    </source>
</evidence>
<dbReference type="Gene3D" id="3.30.360.10">
    <property type="entry name" value="Dihydrodipicolinate Reductase, domain 2"/>
    <property type="match status" value="1"/>
</dbReference>
<evidence type="ECO:0000313" key="9">
    <source>
        <dbReference type="EMBL" id="MBW9109381.1"/>
    </source>
</evidence>
<dbReference type="Pfam" id="PF02781">
    <property type="entry name" value="G6PD_C"/>
    <property type="match status" value="1"/>
</dbReference>
<dbReference type="EC" id="1.1.1.49" evidence="6"/>
<dbReference type="NCBIfam" id="NF009492">
    <property type="entry name" value="PRK12853.1-3"/>
    <property type="match status" value="1"/>
</dbReference>
<dbReference type="Proteomes" id="UP000777440">
    <property type="component" value="Unassembled WGS sequence"/>
</dbReference>